<protein>
    <submittedName>
        <fullName evidence="1">Uncharacterized protein</fullName>
    </submittedName>
</protein>
<dbReference type="EMBL" id="JAKUCV010005279">
    <property type="protein sequence ID" value="KAJ4831792.1"/>
    <property type="molecule type" value="Genomic_DNA"/>
</dbReference>
<accession>A0A9Q0FI17</accession>
<comment type="caution">
    <text evidence="1">The sequence shown here is derived from an EMBL/GenBank/DDBJ whole genome shotgun (WGS) entry which is preliminary data.</text>
</comment>
<evidence type="ECO:0000313" key="2">
    <source>
        <dbReference type="Proteomes" id="UP001141552"/>
    </source>
</evidence>
<organism evidence="1 2">
    <name type="scientific">Turnera subulata</name>
    <dbReference type="NCBI Taxonomy" id="218843"/>
    <lineage>
        <taxon>Eukaryota</taxon>
        <taxon>Viridiplantae</taxon>
        <taxon>Streptophyta</taxon>
        <taxon>Embryophyta</taxon>
        <taxon>Tracheophyta</taxon>
        <taxon>Spermatophyta</taxon>
        <taxon>Magnoliopsida</taxon>
        <taxon>eudicotyledons</taxon>
        <taxon>Gunneridae</taxon>
        <taxon>Pentapetalae</taxon>
        <taxon>rosids</taxon>
        <taxon>fabids</taxon>
        <taxon>Malpighiales</taxon>
        <taxon>Passifloraceae</taxon>
        <taxon>Turnera</taxon>
    </lineage>
</organism>
<keyword evidence="2" id="KW-1185">Reference proteome</keyword>
<sequence>MSTPLLRYSIRERPVFRYRPTALKPLPPPLCCFPRRKPLPNGATNLKARGGGAHTPRAATDTSLADTFKSTGGDGSAEALLFKESLRLTWTEKTWHLTVGCDLPGKWILHWGVSYINDDYAIETPLKKSSEGDAFHELKIDGLYFLTCFQRQNRCLLNMKKIATSLKIPNNKLGS</sequence>
<reference evidence="1" key="1">
    <citation type="submission" date="2022-02" db="EMBL/GenBank/DDBJ databases">
        <authorList>
            <person name="Henning P.M."/>
            <person name="McCubbin A.G."/>
            <person name="Shore J.S."/>
        </authorList>
    </citation>
    <scope>NUCLEOTIDE SEQUENCE</scope>
    <source>
        <strain evidence="1">F60SS</strain>
        <tissue evidence="1">Leaves</tissue>
    </source>
</reference>
<proteinExistence type="predicted"/>
<dbReference type="Proteomes" id="UP001141552">
    <property type="component" value="Unassembled WGS sequence"/>
</dbReference>
<name>A0A9Q0FI17_9ROSI</name>
<dbReference type="AlphaFoldDB" id="A0A9Q0FI17"/>
<gene>
    <name evidence="1" type="ORF">Tsubulata_017002</name>
</gene>
<dbReference type="OrthoDB" id="1730530at2759"/>
<evidence type="ECO:0000313" key="1">
    <source>
        <dbReference type="EMBL" id="KAJ4831792.1"/>
    </source>
</evidence>
<reference evidence="1" key="2">
    <citation type="journal article" date="2023" name="Plants (Basel)">
        <title>Annotation of the Turnera subulata (Passifloraceae) Draft Genome Reveals the S-Locus Evolved after the Divergence of Turneroideae from Passifloroideae in a Stepwise Manner.</title>
        <authorList>
            <person name="Henning P.M."/>
            <person name="Roalson E.H."/>
            <person name="Mir W."/>
            <person name="McCubbin A.G."/>
            <person name="Shore J.S."/>
        </authorList>
    </citation>
    <scope>NUCLEOTIDE SEQUENCE</scope>
    <source>
        <strain evidence="1">F60SS</strain>
    </source>
</reference>